<comment type="similarity">
    <text evidence="1 4">Belongs to the VPS13 family.</text>
</comment>
<evidence type="ECO:0000256" key="5">
    <source>
        <dbReference type="SAM" id="MobiDB-lite"/>
    </source>
</evidence>
<dbReference type="HOGENOM" id="CLU_000135_0_0_1"/>
<dbReference type="GO" id="GO:0061709">
    <property type="term" value="P:reticulophagy"/>
    <property type="evidence" value="ECO:0007669"/>
    <property type="project" value="EnsemblFungi"/>
</dbReference>
<feature type="domain" description="Intermembrane lipid transfer protein VPS13-like C-terminal" evidence="8">
    <location>
        <begin position="3028"/>
        <end position="3131"/>
    </location>
</feature>
<dbReference type="InterPro" id="IPR026854">
    <property type="entry name" value="VPS13_N"/>
</dbReference>
<dbReference type="GO" id="GO:0005777">
    <property type="term" value="C:peroxisome"/>
    <property type="evidence" value="ECO:0007669"/>
    <property type="project" value="EnsemblFungi"/>
</dbReference>
<evidence type="ECO:0000256" key="2">
    <source>
        <dbReference type="ARBA" id="ARBA00022448"/>
    </source>
</evidence>
<dbReference type="Pfam" id="PF12624">
    <property type="entry name" value="VPS13_N"/>
    <property type="match status" value="1"/>
</dbReference>
<dbReference type="GO" id="GO:0036258">
    <property type="term" value="P:multivesicular body assembly"/>
    <property type="evidence" value="ECO:0007669"/>
    <property type="project" value="EnsemblFungi"/>
</dbReference>
<dbReference type="GO" id="GO:0006895">
    <property type="term" value="P:Golgi to endosome transport"/>
    <property type="evidence" value="ECO:0007669"/>
    <property type="project" value="EnsemblFungi"/>
</dbReference>
<evidence type="ECO:0000259" key="8">
    <source>
        <dbReference type="Pfam" id="PF25037"/>
    </source>
</evidence>
<dbReference type="GO" id="GO:0005770">
    <property type="term" value="C:late endosome"/>
    <property type="evidence" value="ECO:0007669"/>
    <property type="project" value="EnsemblFungi"/>
</dbReference>
<dbReference type="InterPro" id="IPR026847">
    <property type="entry name" value="VPS13"/>
</dbReference>
<sequence>MLESLAATLLNKLLGAYVENFDPNQLNVGIWSGDVTLKNLKLKKDCLDNLNLPIDVKFGILGSLILNVPWSSLKNKPVKVTIEECYMLCSPRNITDFNSEEDILRELNLKLKKLAEWELLGDSRPNSSSSTTTTTTSSSDLEDRKSESFMQSLLTKIVDNLQITIKKIHIRYEDQHSIFSEKPCSLGLTLNELSAVSTDKNWKPSFISITQEITNKLLTLDSLCFYWNTDCHSIDTHDLHNIETSKLLLNFQNSIASNNKSISNYQYILKPVSGTGRLRVNKSGTTETQPHIEVRMLYDEFGIELDDTEYEDFLHTISTLQLFNKAKKFSKFRPTSSLKDDSKGWFQYAANCVLYEIKEKNDMWTWEKIEKRCNERRQYIDLWIKKLKQSNIEDPLPDPRDNNNLQELHKILQFEDIVLFRTLAKKKYAQIRLDSQDNLQTESIVEEKKQNSSWLGSWFGGAKASQSTNNDLVLSEEQRQELYDAIEFSDSEPLLDQIQIPKNRTKLKITSFLKKGSFSIKKKSQDNCLGEMIFENCEVEFLQRPDSYVGSFELDKFRVEDGSPNTLYKHIISIKDFNAYNTTTPTTTTTDESNTNQGIMENIDEGIDSDITEPLFKVLYESNPLDESASSKMDLKLRGMSIFYHVHFITEVMKFFSPQKQHIETVGAIINAAEATMEGWTTQSRMGIEALLEEHKTTNINFDLQAPLIILPVDPHKWDTPCVIIDAGHIKITSDLVSKEKLQLMKDMDTEEYDKLDSSEIDRLMFDRYQLYSQDTQILVGPDVCSTLESLNGSNNGISLNILEKMQLDLTVDSCILPKAYNLPKIKTFGRLPNLNILLNDYQYKIIMELIDKSMPSFLELDNENEFANNKPSTDLDNAIKKEQIQLRETLKALENMTEAQIEQPNFELHLDVGQCLITFFKCIENETMKSEKMVDLLGGNFSFNWIKKIKGWDIDLSVHSLDVLDYIEKSGIEELKYLVSSGSSSSSSVSDLFILNYKRRQRIIPHDDTLIGIFDQDLKMNMEQLKLVLTPRSILTLMNYAITTFTDPTATELPADALRHNKEGSDDAPQKLNWEIIMAGITLVFNDDSTKISTLILSAGEYKLYMLPEKMKLNLKVGGLELTDDLPNDHRRNFSSDKLISMSDQDLIEFSYEVFDKANNVNNFDSLLKLNSGSMNVNFVDSTINRLVNYFYRFQLLKSAFASARQVAYNQTPSIDTVNKMKLDVVIKGPFINFSNQSMISQIGYDNVEFYSGDFFIKNNFEKSKNEKHINKIQLGVRDGKIKTMFSLRNSEIQRLDIVEDFGITFNVDHNTEGDLSLPEYKVVGTFNSFASTLTELQVKHLYKISEIITNTFVIHNSSGVQLDDDLLYMSTFKKEEPESTDKNNKITELPKSEDQTKTSEEELGNGVKLDFVFSAPEIALTLYNDTDKQCNVSDCGLTTIKFQDMGISFILKNDGSAKGDSYITAFTIEDIRNNKDNKHVELLPKNTEGNYQFSASISRDVMNEQNINTISLSIDSPRIILAMDYLYALKQFYDSSFGALISPATPEQLADEEINAGSLTSDKTNSHSQYIINVVNAALILLADPSDIESEAVVFNVGQILLSDQNITSVMFNNVGMFLTKMGASESNRVRMIDDYSASFVVDRRGSTFDKLMTNIQASIQPLVMRISLRDIRMAMLIFDRVVSLIGWNDPAATDAHEDSPPPGAFSKEFEKRLSKYIPELAKQPSNASIHSIENEQTPEITSNPEIILRNEKMAVDFGGLRLILIGDVHEMPILDVNITEFEMTAKDWSSEMDLLASFESYVNVFNYSRSSWEPLIETTPFSFHLSKGLEQEATTIFNIVSNKVSEITVSSRTIAMLSKIPSSLKGEIALKPRGAEKPYKLINDSGLDLEVWISTKNFEERKILTQLPSGSTLDWEFEDWRAIREKLDVDNNQNILGFRVAGSTYKTVMKVNATNEGEFMFTLNPPINDVHNRIVCELDLGDDFIKVLTFRSTLQLENTTESDIEFKLENTELYEAKISTIKPGQTRSIPVEHAYSSKLWFRPCDESYSWSSEPLEWKKLLTKPVVVSCNSNYTDGPKFYIEVSGKYDKKEPLAKIFPHMKLTLSPPITLENLLPCDIGFSLFDKRDERKTYKVLNKSQKFTIHDVSLDNYLLLSVQPLIEDSTVSKPVIIHTPNLSALREETNVKMKLQSGQKLRLSIHYQSSEGERAKLIRLYSPYIILNETNRDLFIQSDYGNIAQSTVLYENNTEFTLPKMLSFDRNDAENNRATVKFKDSQWSAPLSFDAIGQSFDTEVKIPNKELESNLGITITEGKGKHILSKIVRITPRYIIHNDLDEVFEICEPGSTNIIQVQPQTSLPLFRMRNIIAKQLQLKFLGLRTDWSAPFFINDIGLTYIKILKEDSTHKLLKIDIVLDNASLFIRVRDAEDQWPYSIRNFSNHEFIFYQRDPRITDDLYDVNAIEDMPESDYKPLCYRVPPRSVMAYAWDYPAARQKKLILRAKGRSREIQMAELGNLKPMRLPGDTQMDPPSIVDINVVADGPVQALVISRYNEKSSLYKLKSAGSIGTSSSLSVNASGDGFEAEDLYSKSLKRLVISFDGIGMSFINEKLQELFYVNMRGIELRFNDSDLYETFSWKMKWLQIDNQMFNASQQNILYPTAVPNTTNELENHPILSGSISRVKDDSQGVKYYKHMTVLLQELSIKLDEDFLFALLDFSKFPGAIWNKAPEQENFDKRIVLPEVEDVKFSDDIYFENFHIQPTMLHLSFQRSDNLDTTEEEDNKLAVTSQNNLLYLANILTMTIGNVNDAPIKLNSLYIGNVRTPALSLLTSIKTHYGQQFFFQLHKILGSADFLGNPVGLFNTISSGVWDMFYEPYKGYMMNDRPQEIGLHLAKGGLSFAKKTVFGFSDSMSKVTGSMAKGLAYTQDTEFQRYRKLHQRMSANNGNVLANSAQSFATTLASGFAGIAMDPINGAQKEGAGGFVKGIGKGIMGLPTKTAIGFLDLASNLSQGVKSSTTALDMPPAARYRLTRYIGHDRLIKPYSVKDAQGQYWLKAANGGLYISDRYLSHVVLPGGELVVIVSMEHIIEVKIATEEIMWNTPYSDIQGIVLEKGGIYIKLKSQAEYFIPIADSSERKSVYRQIAVAVTEYNKYCEAVL</sequence>
<evidence type="ECO:0000256" key="4">
    <source>
        <dbReference type="PIRNR" id="PIRNR037235"/>
    </source>
</evidence>
<dbReference type="InterPro" id="IPR017148">
    <property type="entry name" value="VPS13_fungi"/>
</dbReference>
<dbReference type="PIRSF" id="PIRSF037235">
    <property type="entry name" value="VPS13_fungi"/>
    <property type="match status" value="1"/>
</dbReference>
<dbReference type="GO" id="GO:0006623">
    <property type="term" value="P:protein targeting to vacuole"/>
    <property type="evidence" value="ECO:0007669"/>
    <property type="project" value="EnsemblFungi"/>
</dbReference>
<dbReference type="GO" id="GO:0045053">
    <property type="term" value="P:protein retention in Golgi apparatus"/>
    <property type="evidence" value="ECO:0007669"/>
    <property type="project" value="UniProtKB-UniRule"/>
</dbReference>
<evidence type="ECO:0000256" key="1">
    <source>
        <dbReference type="ARBA" id="ARBA00006545"/>
    </source>
</evidence>
<accession>I2H6L3</accession>
<dbReference type="PANTHER" id="PTHR16166">
    <property type="entry name" value="VACUOLAR PROTEIN SORTING-ASSOCIATED PROTEIN VPS13"/>
    <property type="match status" value="1"/>
</dbReference>
<dbReference type="eggNOG" id="KOG1809">
    <property type="taxonomic scope" value="Eukaryota"/>
</dbReference>
<dbReference type="GO" id="GO:0010008">
    <property type="term" value="C:endosome membrane"/>
    <property type="evidence" value="ECO:0007669"/>
    <property type="project" value="EnsemblFungi"/>
</dbReference>
<dbReference type="STRING" id="1071380.I2H6L3"/>
<keyword evidence="4" id="KW-0333">Golgi apparatus</keyword>
<dbReference type="GO" id="GO:0071561">
    <property type="term" value="C:nucleus-vacuole junction"/>
    <property type="evidence" value="ECO:0007669"/>
    <property type="project" value="EnsemblFungi"/>
</dbReference>
<dbReference type="GO" id="GO:1990816">
    <property type="term" value="C:vacuole-mitochondrion membrane contact site"/>
    <property type="evidence" value="ECO:0007669"/>
    <property type="project" value="EnsemblFungi"/>
</dbReference>
<dbReference type="GO" id="GO:0120014">
    <property type="term" value="F:phospholipid transfer activity"/>
    <property type="evidence" value="ECO:0007669"/>
    <property type="project" value="EnsemblFungi"/>
</dbReference>
<dbReference type="GO" id="GO:0005794">
    <property type="term" value="C:Golgi apparatus"/>
    <property type="evidence" value="ECO:0007669"/>
    <property type="project" value="UniProtKB-UniRule"/>
</dbReference>
<keyword evidence="10" id="KW-1185">Reference proteome</keyword>
<organism evidence="9 10">
    <name type="scientific">Henningerozyma blattae (strain ATCC 34711 / CBS 6284 / DSM 70876 / NBRC 10599 / NRRL Y-10934 / UCD 77-7)</name>
    <name type="common">Yeast</name>
    <name type="synonym">Tetrapisispora blattae</name>
    <dbReference type="NCBI Taxonomy" id="1071380"/>
    <lineage>
        <taxon>Eukaryota</taxon>
        <taxon>Fungi</taxon>
        <taxon>Dikarya</taxon>
        <taxon>Ascomycota</taxon>
        <taxon>Saccharomycotina</taxon>
        <taxon>Saccharomycetes</taxon>
        <taxon>Saccharomycetales</taxon>
        <taxon>Saccharomycetaceae</taxon>
        <taxon>Henningerozyma</taxon>
    </lineage>
</organism>
<feature type="region of interest" description="Disordered" evidence="5">
    <location>
        <begin position="123"/>
        <end position="144"/>
    </location>
</feature>
<feature type="compositionally biased region" description="Low complexity" evidence="5">
    <location>
        <begin position="127"/>
        <end position="139"/>
    </location>
</feature>
<dbReference type="GO" id="GO:0005741">
    <property type="term" value="C:mitochondrial outer membrane"/>
    <property type="evidence" value="ECO:0007669"/>
    <property type="project" value="EnsemblFungi"/>
</dbReference>
<dbReference type="PANTHER" id="PTHR16166:SF93">
    <property type="entry name" value="INTERMEMBRANE LIPID TRANSFER PROTEIN VPS13"/>
    <property type="match status" value="1"/>
</dbReference>
<keyword evidence="2 4" id="KW-0813">Transport</keyword>
<dbReference type="GO" id="GO:0005798">
    <property type="term" value="C:Golgi-associated vesicle"/>
    <property type="evidence" value="ECO:0007669"/>
    <property type="project" value="EnsemblFungi"/>
</dbReference>
<evidence type="ECO:0000313" key="10">
    <source>
        <dbReference type="Proteomes" id="UP000002866"/>
    </source>
</evidence>
<feature type="domain" description="Vacuolar protein sorting-associated protein 13 VPS13 adaptor binding" evidence="7">
    <location>
        <begin position="1922"/>
        <end position="2495"/>
    </location>
</feature>
<dbReference type="OrthoDB" id="428159at2759"/>
<dbReference type="RefSeq" id="XP_004181534.1">
    <property type="nucleotide sequence ID" value="XM_004181486.1"/>
</dbReference>
<dbReference type="KEGG" id="tbl:TBLA_0G00680"/>
<evidence type="ECO:0000259" key="6">
    <source>
        <dbReference type="Pfam" id="PF12624"/>
    </source>
</evidence>
<dbReference type="GO" id="GO:0005829">
    <property type="term" value="C:cytosol"/>
    <property type="evidence" value="ECO:0007669"/>
    <property type="project" value="GOC"/>
</dbReference>
<dbReference type="GO" id="GO:0007005">
    <property type="term" value="P:mitochondrion organization"/>
    <property type="evidence" value="ECO:0007669"/>
    <property type="project" value="EnsemblFungi"/>
</dbReference>
<dbReference type="GO" id="GO:0090083">
    <property type="term" value="P:regulation of inclusion body assembly"/>
    <property type="evidence" value="ECO:0007669"/>
    <property type="project" value="EnsemblFungi"/>
</dbReference>
<dbReference type="Pfam" id="PF25037">
    <property type="entry name" value="VPS13_C"/>
    <property type="match status" value="1"/>
</dbReference>
<dbReference type="InParanoid" id="I2H6L3"/>
<dbReference type="Proteomes" id="UP000002866">
    <property type="component" value="Chromosome 7"/>
</dbReference>
<reference evidence="9 10" key="1">
    <citation type="journal article" date="2011" name="Proc. Natl. Acad. Sci. U.S.A.">
        <title>Evolutionary erosion of yeast sex chromosomes by mating-type switching accidents.</title>
        <authorList>
            <person name="Gordon J.L."/>
            <person name="Armisen D."/>
            <person name="Proux-Wera E."/>
            <person name="Oheigeartaigh S.S."/>
            <person name="Byrne K.P."/>
            <person name="Wolfe K.H."/>
        </authorList>
    </citation>
    <scope>NUCLEOTIDE SEQUENCE [LARGE SCALE GENOMIC DNA]</scope>
    <source>
        <strain evidence="10">ATCC 34711 / CBS 6284 / DSM 70876 / NBRC 10599 / NRRL Y-10934 / UCD 77-7</strain>
    </source>
</reference>
<dbReference type="OMA" id="SGWRPIR"/>
<evidence type="ECO:0000256" key="3">
    <source>
        <dbReference type="ARBA" id="ARBA00023055"/>
    </source>
</evidence>
<dbReference type="GeneID" id="14497147"/>
<dbReference type="InterPro" id="IPR009543">
    <property type="entry name" value="VPS13_VAB"/>
</dbReference>
<dbReference type="EMBL" id="HE806322">
    <property type="protein sequence ID" value="CCH62015.1"/>
    <property type="molecule type" value="Genomic_DNA"/>
</dbReference>
<dbReference type="GO" id="GO:0005543">
    <property type="term" value="F:phospholipid binding"/>
    <property type="evidence" value="ECO:0007669"/>
    <property type="project" value="EnsemblFungi"/>
</dbReference>
<dbReference type="InterPro" id="IPR056748">
    <property type="entry name" value="VPS13-like_C"/>
</dbReference>
<protein>
    <recommendedName>
        <fullName evidence="4">Vacuolar protein sorting-associated protein</fullName>
    </recommendedName>
</protein>
<dbReference type="GO" id="GO:0032120">
    <property type="term" value="P:ascospore-type prospore membrane formation"/>
    <property type="evidence" value="ECO:0007669"/>
    <property type="project" value="EnsemblFungi"/>
</dbReference>
<proteinExistence type="inferred from homology"/>
<comment type="function">
    <text evidence="4">Mediates the transfer of lipids between membranes at organelle contact sites. May play a role in mitochondrial lipid homeostasis.</text>
</comment>
<name>I2H6L3_HENB6</name>
<dbReference type="FunCoup" id="I2H6L3">
    <property type="interactions" value="784"/>
</dbReference>
<dbReference type="Pfam" id="PF25036">
    <property type="entry name" value="VPS13_VAB"/>
    <property type="match status" value="1"/>
</dbReference>
<feature type="compositionally biased region" description="Basic and acidic residues" evidence="5">
    <location>
        <begin position="1380"/>
        <end position="1402"/>
    </location>
</feature>
<dbReference type="GO" id="GO:0009267">
    <property type="term" value="P:cellular response to starvation"/>
    <property type="evidence" value="ECO:0007669"/>
    <property type="project" value="EnsemblFungi"/>
</dbReference>
<evidence type="ECO:0000313" key="9">
    <source>
        <dbReference type="EMBL" id="CCH62015.1"/>
    </source>
</evidence>
<feature type="region of interest" description="Disordered" evidence="5">
    <location>
        <begin position="1380"/>
        <end position="1404"/>
    </location>
</feature>
<gene>
    <name evidence="9" type="primary">TBLA0G00680</name>
    <name evidence="9" type="ORF">TBLA_0G00680</name>
</gene>
<dbReference type="GO" id="GO:0005628">
    <property type="term" value="C:prospore membrane"/>
    <property type="evidence" value="ECO:0007669"/>
    <property type="project" value="EnsemblFungi"/>
</dbReference>
<keyword evidence="3 4" id="KW-0445">Lipid transport</keyword>
<dbReference type="GO" id="GO:0005774">
    <property type="term" value="C:vacuolar membrane"/>
    <property type="evidence" value="ECO:0007669"/>
    <property type="project" value="EnsemblFungi"/>
</dbReference>
<feature type="domain" description="Chorein N-terminal" evidence="6">
    <location>
        <begin position="1"/>
        <end position="1231"/>
    </location>
</feature>
<dbReference type="GO" id="GO:0045324">
    <property type="term" value="P:late endosome to vacuole transport"/>
    <property type="evidence" value="ECO:0007669"/>
    <property type="project" value="UniProtKB-UniRule"/>
</dbReference>
<evidence type="ECO:0000259" key="7">
    <source>
        <dbReference type="Pfam" id="PF25036"/>
    </source>
</evidence>